<organism evidence="1">
    <name type="scientific">viral metagenome</name>
    <dbReference type="NCBI Taxonomy" id="1070528"/>
    <lineage>
        <taxon>unclassified sequences</taxon>
        <taxon>metagenomes</taxon>
        <taxon>organismal metagenomes</taxon>
    </lineage>
</organism>
<proteinExistence type="predicted"/>
<name>A0A6M3IE84_9ZZZZ</name>
<gene>
    <name evidence="1" type="ORF">MM415B01992_0011</name>
</gene>
<dbReference type="AlphaFoldDB" id="A0A6M3IE84"/>
<protein>
    <submittedName>
        <fullName evidence="1">Uncharacterized protein</fullName>
    </submittedName>
</protein>
<accession>A0A6M3IE84</accession>
<dbReference type="EMBL" id="MT141179">
    <property type="protein sequence ID" value="QJA55780.1"/>
    <property type="molecule type" value="Genomic_DNA"/>
</dbReference>
<reference evidence="1" key="1">
    <citation type="submission" date="2020-03" db="EMBL/GenBank/DDBJ databases">
        <title>The deep terrestrial virosphere.</title>
        <authorList>
            <person name="Holmfeldt K."/>
            <person name="Nilsson E."/>
            <person name="Simone D."/>
            <person name="Lopez-Fernandez M."/>
            <person name="Wu X."/>
            <person name="de Brujin I."/>
            <person name="Lundin D."/>
            <person name="Andersson A."/>
            <person name="Bertilsson S."/>
            <person name="Dopson M."/>
        </authorList>
    </citation>
    <scope>NUCLEOTIDE SEQUENCE</scope>
    <source>
        <strain evidence="1">MM415B01992</strain>
    </source>
</reference>
<evidence type="ECO:0000313" key="1">
    <source>
        <dbReference type="EMBL" id="QJA55780.1"/>
    </source>
</evidence>
<sequence length="43" mass="4768">MPQILIKCATADLTPKIYLLLKQVLRSYCGNSAKQVFADESVP</sequence>